<dbReference type="RefSeq" id="XP_047736125.1">
    <property type="nucleotide sequence ID" value="XM_047880169.1"/>
</dbReference>
<feature type="non-terminal residue" evidence="3">
    <location>
        <position position="173"/>
    </location>
</feature>
<dbReference type="KEGG" id="hazt:108669218"/>
<evidence type="ECO:0000313" key="3">
    <source>
        <dbReference type="RefSeq" id="XP_047736125.1"/>
    </source>
</evidence>
<reference evidence="3" key="1">
    <citation type="submission" date="2025-08" db="UniProtKB">
        <authorList>
            <consortium name="RefSeq"/>
        </authorList>
    </citation>
    <scope>IDENTIFICATION</scope>
</reference>
<dbReference type="AlphaFoldDB" id="A0A979FIN0"/>
<organism evidence="2 3">
    <name type="scientific">Hyalella azteca</name>
    <name type="common">Amphipod</name>
    <dbReference type="NCBI Taxonomy" id="294128"/>
    <lineage>
        <taxon>Eukaryota</taxon>
        <taxon>Metazoa</taxon>
        <taxon>Ecdysozoa</taxon>
        <taxon>Arthropoda</taxon>
        <taxon>Crustacea</taxon>
        <taxon>Multicrustacea</taxon>
        <taxon>Malacostraca</taxon>
        <taxon>Eumalacostraca</taxon>
        <taxon>Peracarida</taxon>
        <taxon>Amphipoda</taxon>
        <taxon>Senticaudata</taxon>
        <taxon>Talitrida</taxon>
        <taxon>Talitroidea</taxon>
        <taxon>Hyalellidae</taxon>
        <taxon>Hyalella</taxon>
    </lineage>
</organism>
<dbReference type="Proteomes" id="UP000694843">
    <property type="component" value="Unplaced"/>
</dbReference>
<gene>
    <name evidence="3" type="primary">LOC108669218</name>
</gene>
<dbReference type="GeneID" id="108669218"/>
<feature type="region of interest" description="Disordered" evidence="1">
    <location>
        <begin position="64"/>
        <end position="115"/>
    </location>
</feature>
<name>A0A979FIN0_HYAAZ</name>
<evidence type="ECO:0000313" key="2">
    <source>
        <dbReference type="Proteomes" id="UP000694843"/>
    </source>
</evidence>
<evidence type="ECO:0000256" key="1">
    <source>
        <dbReference type="SAM" id="MobiDB-lite"/>
    </source>
</evidence>
<proteinExistence type="predicted"/>
<protein>
    <submittedName>
        <fullName evidence="3">Uncharacterized protein LOC108669218</fullName>
    </submittedName>
</protein>
<keyword evidence="2" id="KW-1185">Reference proteome</keyword>
<feature type="region of interest" description="Disordered" evidence="1">
    <location>
        <begin position="1"/>
        <end position="23"/>
    </location>
</feature>
<sequence>MGMKDSWNIAQESRASFPGQRDSMICGSESPDVSIRGHVFKDTSVCAVKYRDLSCYKPQDLCSKSQDLSCSKPQDVCSKPDSNNSSTRPKIRAFDLKTSTGKRRRKTQRSNHRRYKENVVRHRDVGSVATKQRPQTDGSVAFSTSVRRSLITPATATNMDPITLGNDAPTLAY</sequence>
<accession>A0A979FIN0</accession>
<feature type="compositionally biased region" description="Basic residues" evidence="1">
    <location>
        <begin position="100"/>
        <end position="115"/>
    </location>
</feature>